<keyword evidence="3" id="KW-1185">Reference proteome</keyword>
<dbReference type="EMBL" id="CAJVPG010000366">
    <property type="protein sequence ID" value="CAG8399684.1"/>
    <property type="molecule type" value="Genomic_DNA"/>
</dbReference>
<protein>
    <submittedName>
        <fullName evidence="2">Uncharacterized protein</fullName>
    </submittedName>
</protein>
<proteinExistence type="predicted"/>
<sequence>MWDPERSKLTLRRLPVGAPYALAREEASTDGDQNAQKSDNKTQLR</sequence>
<evidence type="ECO:0000313" key="3">
    <source>
        <dbReference type="Proteomes" id="UP001152649"/>
    </source>
</evidence>
<evidence type="ECO:0000313" key="2">
    <source>
        <dbReference type="EMBL" id="CAG8399684.1"/>
    </source>
</evidence>
<evidence type="ECO:0000256" key="1">
    <source>
        <dbReference type="SAM" id="MobiDB-lite"/>
    </source>
</evidence>
<name>A0A9W4NP34_9EURO</name>
<gene>
    <name evidence="2" type="ORF">PSALAMII_LOCUS7655</name>
</gene>
<dbReference type="AlphaFoldDB" id="A0A9W4NP34"/>
<comment type="caution">
    <text evidence="2">The sequence shown here is derived from an EMBL/GenBank/DDBJ whole genome shotgun (WGS) entry which is preliminary data.</text>
</comment>
<reference evidence="2" key="1">
    <citation type="submission" date="2021-07" db="EMBL/GenBank/DDBJ databases">
        <authorList>
            <person name="Branca A.L. A."/>
        </authorList>
    </citation>
    <scope>NUCLEOTIDE SEQUENCE</scope>
</reference>
<feature type="region of interest" description="Disordered" evidence="1">
    <location>
        <begin position="15"/>
        <end position="45"/>
    </location>
</feature>
<accession>A0A9W4NP34</accession>
<dbReference type="Proteomes" id="UP001152649">
    <property type="component" value="Unassembled WGS sequence"/>
</dbReference>
<organism evidence="2 3">
    <name type="scientific">Penicillium salamii</name>
    <dbReference type="NCBI Taxonomy" id="1612424"/>
    <lineage>
        <taxon>Eukaryota</taxon>
        <taxon>Fungi</taxon>
        <taxon>Dikarya</taxon>
        <taxon>Ascomycota</taxon>
        <taxon>Pezizomycotina</taxon>
        <taxon>Eurotiomycetes</taxon>
        <taxon>Eurotiomycetidae</taxon>
        <taxon>Eurotiales</taxon>
        <taxon>Aspergillaceae</taxon>
        <taxon>Penicillium</taxon>
    </lineage>
</organism>